<sequence>MKTKFIATSAIVAMLAMFGTAHAGTTAKPAKADTHECKPPHEHGKKGDRPNGQKPPKNGEKPSGQQGDRPEPPKDTNGKPMPPKDFKKNGKKDGCPPPPKDGQKSAIPTPKSN</sequence>
<evidence type="ECO:0000313" key="4">
    <source>
        <dbReference type="Proteomes" id="UP000254437"/>
    </source>
</evidence>
<evidence type="ECO:0000256" key="1">
    <source>
        <dbReference type="SAM" id="MobiDB-lite"/>
    </source>
</evidence>
<protein>
    <recommendedName>
        <fullName evidence="5">Acid shock protein</fullName>
    </recommendedName>
</protein>
<evidence type="ECO:0000256" key="2">
    <source>
        <dbReference type="SAM" id="SignalP"/>
    </source>
</evidence>
<dbReference type="AlphaFoldDB" id="A0A378TSH4"/>
<name>A0A378TSH4_MORLA</name>
<dbReference type="EMBL" id="UGQU01000002">
    <property type="protein sequence ID" value="STZ63244.1"/>
    <property type="molecule type" value="Genomic_DNA"/>
</dbReference>
<gene>
    <name evidence="3" type="ORF">NCTC10359_01668</name>
</gene>
<feature type="chain" id="PRO_5016946134" description="Acid shock protein" evidence="2">
    <location>
        <begin position="24"/>
        <end position="113"/>
    </location>
</feature>
<evidence type="ECO:0000313" key="3">
    <source>
        <dbReference type="EMBL" id="STZ63244.1"/>
    </source>
</evidence>
<keyword evidence="2" id="KW-0732">Signal</keyword>
<proteinExistence type="predicted"/>
<dbReference type="Proteomes" id="UP000254437">
    <property type="component" value="Unassembled WGS sequence"/>
</dbReference>
<dbReference type="RefSeq" id="WP_115007289.1">
    <property type="nucleotide sequence ID" value="NZ_UGQU01000002.1"/>
</dbReference>
<accession>A0A378TSH4</accession>
<feature type="compositionally biased region" description="Basic and acidic residues" evidence="1">
    <location>
        <begin position="30"/>
        <end position="51"/>
    </location>
</feature>
<reference evidence="3 4" key="1">
    <citation type="submission" date="2018-06" db="EMBL/GenBank/DDBJ databases">
        <authorList>
            <consortium name="Pathogen Informatics"/>
            <person name="Doyle S."/>
        </authorList>
    </citation>
    <scope>NUCLEOTIDE SEQUENCE [LARGE SCALE GENOMIC DNA]</scope>
    <source>
        <strain evidence="3 4">NCTC10359</strain>
    </source>
</reference>
<feature type="compositionally biased region" description="Basic and acidic residues" evidence="1">
    <location>
        <begin position="68"/>
        <end position="94"/>
    </location>
</feature>
<feature type="signal peptide" evidence="2">
    <location>
        <begin position="1"/>
        <end position="23"/>
    </location>
</feature>
<organism evidence="3 4">
    <name type="scientific">Moraxella lacunata</name>
    <dbReference type="NCBI Taxonomy" id="477"/>
    <lineage>
        <taxon>Bacteria</taxon>
        <taxon>Pseudomonadati</taxon>
        <taxon>Pseudomonadota</taxon>
        <taxon>Gammaproteobacteria</taxon>
        <taxon>Moraxellales</taxon>
        <taxon>Moraxellaceae</taxon>
        <taxon>Moraxella</taxon>
    </lineage>
</organism>
<evidence type="ECO:0008006" key="5">
    <source>
        <dbReference type="Google" id="ProtNLM"/>
    </source>
</evidence>
<feature type="region of interest" description="Disordered" evidence="1">
    <location>
        <begin position="24"/>
        <end position="113"/>
    </location>
</feature>